<evidence type="ECO:0000313" key="2">
    <source>
        <dbReference type="EMBL" id="RSL54327.1"/>
    </source>
</evidence>
<dbReference type="OrthoDB" id="1577640at2759"/>
<reference evidence="2 3" key="1">
    <citation type="submission" date="2017-06" db="EMBL/GenBank/DDBJ databases">
        <title>Comparative genomic analysis of Ambrosia Fusariam Clade fungi.</title>
        <authorList>
            <person name="Stajich J.E."/>
            <person name="Carrillo J."/>
            <person name="Kijimoto T."/>
            <person name="Eskalen A."/>
            <person name="O'Donnell K."/>
            <person name="Kasson M."/>
        </authorList>
    </citation>
    <scope>NUCLEOTIDE SEQUENCE [LARGE SCALE GENOMIC DNA]</scope>
    <source>
        <strain evidence="2 3">NRRL62584</strain>
    </source>
</reference>
<feature type="region of interest" description="Disordered" evidence="1">
    <location>
        <begin position="382"/>
        <end position="439"/>
    </location>
</feature>
<gene>
    <name evidence="2" type="ORF">CEP54_009949</name>
</gene>
<feature type="compositionally biased region" description="Acidic residues" evidence="1">
    <location>
        <begin position="382"/>
        <end position="403"/>
    </location>
</feature>
<keyword evidence="3" id="KW-1185">Reference proteome</keyword>
<organism evidence="2 3">
    <name type="scientific">Fusarium duplospermum</name>
    <dbReference type="NCBI Taxonomy" id="1325734"/>
    <lineage>
        <taxon>Eukaryota</taxon>
        <taxon>Fungi</taxon>
        <taxon>Dikarya</taxon>
        <taxon>Ascomycota</taxon>
        <taxon>Pezizomycotina</taxon>
        <taxon>Sordariomycetes</taxon>
        <taxon>Hypocreomycetidae</taxon>
        <taxon>Hypocreales</taxon>
        <taxon>Nectriaceae</taxon>
        <taxon>Fusarium</taxon>
        <taxon>Fusarium solani species complex</taxon>
    </lineage>
</organism>
<comment type="caution">
    <text evidence="2">The sequence shown here is derived from an EMBL/GenBank/DDBJ whole genome shotgun (WGS) entry which is preliminary data.</text>
</comment>
<dbReference type="AlphaFoldDB" id="A0A428PMT1"/>
<accession>A0A428PMT1</accession>
<sequence length="439" mass="50245">MVAALRLFERRAKLFELAQNQIQDFEGQHTRNTSEKEAICVYDRLVAMGIQVDPGLEVQHGYTTVFHCSNLPLDYFRIFFENGFRNHSAHDKLGFTAAMVYHDAFFSGDIFDKTGKETCRSTLSWLQEEGFHDHSPQDPYNLGLNTSSTGWHYLAAYAYFQAWDWRVRILLCEVSRSAVRDCCVCWCIPGGEGCSPLVSILKAHADTSREPGHFGWKNVAKLLDVSGCGEMTSTVMTQFVRFLTFEALEMTHTCCHFRILNKGTLKFVALDGAPRLTEFGTNRQLVILDHDAKVIQETRADKIEQRNAALLDSLMEEFSGQLNMVEPTTKKFGHFLKGYWRSHIEQLFAVDEAIVNGMRECLSDVKTHVLPDRVQCFHDFDESDSEDYSTDAESMYDTEWDSSDENRFESELGDDKEESEDEEVESDDDEEEFGDSEEE</sequence>
<proteinExistence type="predicted"/>
<dbReference type="Proteomes" id="UP000288168">
    <property type="component" value="Unassembled WGS sequence"/>
</dbReference>
<name>A0A428PMT1_9HYPO</name>
<feature type="compositionally biased region" description="Acidic residues" evidence="1">
    <location>
        <begin position="411"/>
        <end position="439"/>
    </location>
</feature>
<dbReference type="EMBL" id="NKCI01000112">
    <property type="protein sequence ID" value="RSL54327.1"/>
    <property type="molecule type" value="Genomic_DNA"/>
</dbReference>
<evidence type="ECO:0000256" key="1">
    <source>
        <dbReference type="SAM" id="MobiDB-lite"/>
    </source>
</evidence>
<protein>
    <submittedName>
        <fullName evidence="2">Uncharacterized protein</fullName>
    </submittedName>
</protein>
<evidence type="ECO:0000313" key="3">
    <source>
        <dbReference type="Proteomes" id="UP000288168"/>
    </source>
</evidence>